<evidence type="ECO:0000313" key="2">
    <source>
        <dbReference type="Proteomes" id="UP000568839"/>
    </source>
</evidence>
<dbReference type="RefSeq" id="WP_184402233.1">
    <property type="nucleotide sequence ID" value="NZ_JACHHJ010000001.1"/>
</dbReference>
<dbReference type="Proteomes" id="UP000568839">
    <property type="component" value="Unassembled WGS sequence"/>
</dbReference>
<name>A0A841PPJ9_9BACL</name>
<evidence type="ECO:0000313" key="1">
    <source>
        <dbReference type="EMBL" id="MBB6448211.1"/>
    </source>
</evidence>
<gene>
    <name evidence="1" type="ORF">HNR44_000160</name>
</gene>
<organism evidence="1 2">
    <name type="scientific">Geomicrobium halophilum</name>
    <dbReference type="NCBI Taxonomy" id="549000"/>
    <lineage>
        <taxon>Bacteria</taxon>
        <taxon>Bacillati</taxon>
        <taxon>Bacillota</taxon>
        <taxon>Bacilli</taxon>
        <taxon>Bacillales</taxon>
        <taxon>Geomicrobium</taxon>
    </lineage>
</organism>
<comment type="caution">
    <text evidence="1">The sequence shown here is derived from an EMBL/GenBank/DDBJ whole genome shotgun (WGS) entry which is preliminary data.</text>
</comment>
<dbReference type="Pfam" id="PF08812">
    <property type="entry name" value="YtxC"/>
    <property type="match status" value="1"/>
</dbReference>
<proteinExistence type="predicted"/>
<keyword evidence="2" id="KW-1185">Reference proteome</keyword>
<dbReference type="AlphaFoldDB" id="A0A841PPJ9"/>
<reference evidence="1 2" key="1">
    <citation type="submission" date="2020-08" db="EMBL/GenBank/DDBJ databases">
        <title>Genomic Encyclopedia of Type Strains, Phase IV (KMG-IV): sequencing the most valuable type-strain genomes for metagenomic binning, comparative biology and taxonomic classification.</title>
        <authorList>
            <person name="Goeker M."/>
        </authorList>
    </citation>
    <scope>NUCLEOTIDE SEQUENCE [LARGE SCALE GENOMIC DNA]</scope>
    <source>
        <strain evidence="1 2">DSM 21769</strain>
    </source>
</reference>
<sequence>MLAIEFMHGQDCARVYNRVKKELSMLTAVSSFSLKMYKAKDVIHCEYEGSDLEWEHGVRPYMAAVLTDDIVQRYEVTLIEKLIKERYHFRDPNEREQIMELARSLLAGERPEVPEARKSSERKTVLYHAIYDHLSHRSVFYWNPFLTFCTGNYERYLKRLAEIVIEEYQMEQEYQTVVDSLRSHVEKASAITSELHLWYESRDYFLLVDQDGDEWGPPSRLQYIKAELVFEEGLQPSEMIISPIASIAPKRLYIYTAQDDGVIQTLRTIFQERIHVRSFEHWLQ</sequence>
<accession>A0A841PPJ9</accession>
<dbReference type="InterPro" id="IPR014199">
    <property type="entry name" value="Spore_YtxC"/>
</dbReference>
<dbReference type="EMBL" id="JACHHJ010000001">
    <property type="protein sequence ID" value="MBB6448211.1"/>
    <property type="molecule type" value="Genomic_DNA"/>
</dbReference>
<protein>
    <submittedName>
        <fullName evidence="1">Putative sporulation protein YtxC</fullName>
    </submittedName>
</protein>